<evidence type="ECO:0000313" key="5">
    <source>
        <dbReference type="Proteomes" id="UP000230423"/>
    </source>
</evidence>
<dbReference type="InterPro" id="IPR025481">
    <property type="entry name" value="Cell_Morphogen_C"/>
</dbReference>
<dbReference type="PANTHER" id="PTHR12295">
    <property type="entry name" value="FURRY-RELATED"/>
    <property type="match status" value="1"/>
</dbReference>
<feature type="compositionally biased region" description="Low complexity" evidence="1">
    <location>
        <begin position="1055"/>
        <end position="1080"/>
    </location>
</feature>
<feature type="region of interest" description="Disordered" evidence="1">
    <location>
        <begin position="886"/>
        <end position="913"/>
    </location>
</feature>
<feature type="region of interest" description="Disordered" evidence="1">
    <location>
        <begin position="1033"/>
        <end position="1089"/>
    </location>
</feature>
<dbReference type="PANTHER" id="PTHR12295:SF30">
    <property type="entry name" value="PROTEIN FURRY"/>
    <property type="match status" value="1"/>
</dbReference>
<name>A0A2G9UXT4_TELCI</name>
<dbReference type="GO" id="GO:0030427">
    <property type="term" value="C:site of polarized growth"/>
    <property type="evidence" value="ECO:0007669"/>
    <property type="project" value="TreeGrafter"/>
</dbReference>
<keyword evidence="5" id="KW-1185">Reference proteome</keyword>
<dbReference type="GO" id="GO:0005938">
    <property type="term" value="C:cell cortex"/>
    <property type="evidence" value="ECO:0007669"/>
    <property type="project" value="TreeGrafter"/>
</dbReference>
<reference evidence="4 5" key="1">
    <citation type="submission" date="2015-09" db="EMBL/GenBank/DDBJ databases">
        <title>Draft genome of the parasitic nematode Teladorsagia circumcincta isolate WARC Sus (inbred).</title>
        <authorList>
            <person name="Mitreva M."/>
        </authorList>
    </citation>
    <scope>NUCLEOTIDE SEQUENCE [LARGE SCALE GENOMIC DNA]</scope>
    <source>
        <strain evidence="4 5">S</strain>
    </source>
</reference>
<dbReference type="Pfam" id="PF14225">
    <property type="entry name" value="MOR2-PAG1_C"/>
    <property type="match status" value="1"/>
</dbReference>
<dbReference type="OrthoDB" id="6287725at2759"/>
<feature type="domain" description="Protein furry C-terminal" evidence="3">
    <location>
        <begin position="1219"/>
        <end position="1342"/>
    </location>
</feature>
<accession>A0A2G9UXT4</accession>
<evidence type="ECO:0000259" key="3">
    <source>
        <dbReference type="Pfam" id="PF19421"/>
    </source>
</evidence>
<dbReference type="InterPro" id="IPR039867">
    <property type="entry name" value="Furry/Tao3/Mor2"/>
</dbReference>
<feature type="domain" description="Cell morphogenesis protein C-terminal" evidence="2">
    <location>
        <begin position="601"/>
        <end position="857"/>
    </location>
</feature>
<dbReference type="GO" id="GO:0000902">
    <property type="term" value="P:cell morphogenesis"/>
    <property type="evidence" value="ECO:0007669"/>
    <property type="project" value="InterPro"/>
</dbReference>
<evidence type="ECO:0000313" key="4">
    <source>
        <dbReference type="EMBL" id="PIO75047.1"/>
    </source>
</evidence>
<sequence length="1429" mass="159485">MTRLLSCGRIFETQKSIGEDGYLYGWLEKLVSSANATMQGEVEEMLAWMLELNESSHLLDWLMSQCYSQPSVVAARCFRALVRVFSKRDFPCEFISLFVLCQAMLGDPAVTDAAVHMIEILKRQFLDNSMVVSPQLAPVNNNVNVTSSVQLRPTVVPDTHTHCLPMDQQAVCRNLANSYPHLTITIFSEVSSRLEGARSQNRTYLISLLHAWVENIELVDPMAGEDACEGPRGWGSEEATQLLLNNLMYLTICLAPDHEHELAELWRALALSFPANLPVILNYLYVVTVLSHEALLPYAKRVSVILAGVVGNRIAALLLEQLSSPVDNARHTLERSDIPPYYRWKDDAETKKDSVVEVVSPMRDSPMGDRFAAASEDASKEGVRLLPMPAYGGYYSRLCTYLPPTTQPVQFFTRSQVSLLLICDIIRASSDVDWTEATPRLLHAAVLSLDSLRPALCRHARQTIINISLLHADQTTLAHVSGMLLKHQMSRSTTDDYGVKTSAVSFCDVVAARGASPTFAKVAAEEYRSMLLNSNTLFSSQSDLIMALVFCLSEKFSSLQFFHRRHQLMRDLLRIHQLYYDSQFSASDCTMKGREATARMQICAIAVALLESGVDNEFLLSINLLEKILDTSGPHKTRCLQKLEKTISQLDWKGFNNIVGLLSRGTIVSSAYEPSIQALIRIIDVLDEPVVGGRDSLGLVVCHVLPYLLFNFDAPNHLCMSVCAVLRQYCVESLKNADVSQADHPLNNLATMLSQYSTKTFSKDRYQWTKCVLQYLCEAIDVSVVQQMIVLLAEMLEKGTASMHVYVLHMLYLLLLRRDAVTSPLVINAQVIRSVSRHVQGVNWREAARVYKVVVEQWQNAERDNSANGDSTSGFEFELSLVSAGSSSGLSPPSPRKSVPSAESTSTNTIGNVRKQMPPHLRVRDRLVGLLSASGLRVGLPSAVSVVLHYQWYLYWWIRHSSELGSTATSTERICTSSQEVASTTSLPDPSASITGSFPRVFKEFDFLEAEHDSVSETADSCFGWLSTMRPRSIGGDDPAHDDDADVDEDEDSESAQANSEGGGASTSRLSRTSASSDRTPCPSEVDEEENGLSIIIQSTRYRSCKIYMNTLQKPKRALGMIPRQQEQCRCKIASVRRLPCQGMRLKRGWTSNSLAIVHVTIPEFRPSDRLNGVDEESIDGSSFCCRSRTSIGEFYSPKTTPTSPVYIQCPHHLDGKVDATWISIVAELQDDSEGELTAYATLLFTQLFRSCCGRVASLLRDAMHIFSSRPLARTFAHAQDVLTGVADCPFLFVTAQYLRCSGILPRLKLSLFELREHWETFNERKEQNIRLLNSVKSAYKLNALVGSASTFTTNSVRALRIGLACSFFGKPTVEGLREYVVLRWWLRDQIPRRSSFEPVPVDEFYLNVLIETPGDDDLRADYRRAEDD</sequence>
<dbReference type="GO" id="GO:0031175">
    <property type="term" value="P:neuron projection development"/>
    <property type="evidence" value="ECO:0007669"/>
    <property type="project" value="TreeGrafter"/>
</dbReference>
<feature type="compositionally biased region" description="Polar residues" evidence="1">
    <location>
        <begin position="901"/>
        <end position="911"/>
    </location>
</feature>
<gene>
    <name evidence="4" type="ORF">TELCIR_02932</name>
</gene>
<dbReference type="EMBL" id="KZ345187">
    <property type="protein sequence ID" value="PIO75047.1"/>
    <property type="molecule type" value="Genomic_DNA"/>
</dbReference>
<feature type="compositionally biased region" description="Acidic residues" evidence="1">
    <location>
        <begin position="1040"/>
        <end position="1054"/>
    </location>
</feature>
<organism evidence="4 5">
    <name type="scientific">Teladorsagia circumcincta</name>
    <name type="common">Brown stomach worm</name>
    <name type="synonym">Ostertagia circumcincta</name>
    <dbReference type="NCBI Taxonomy" id="45464"/>
    <lineage>
        <taxon>Eukaryota</taxon>
        <taxon>Metazoa</taxon>
        <taxon>Ecdysozoa</taxon>
        <taxon>Nematoda</taxon>
        <taxon>Chromadorea</taxon>
        <taxon>Rhabditida</taxon>
        <taxon>Rhabditina</taxon>
        <taxon>Rhabditomorpha</taxon>
        <taxon>Strongyloidea</taxon>
        <taxon>Trichostrongylidae</taxon>
        <taxon>Teladorsagia</taxon>
    </lineage>
</organism>
<dbReference type="Pfam" id="PF19421">
    <property type="entry name" value="Fry_C"/>
    <property type="match status" value="1"/>
</dbReference>
<proteinExistence type="predicted"/>
<protein>
    <submittedName>
        <fullName evidence="4">Uncharacterized protein</fullName>
    </submittedName>
</protein>
<evidence type="ECO:0000259" key="2">
    <source>
        <dbReference type="Pfam" id="PF14225"/>
    </source>
</evidence>
<dbReference type="Proteomes" id="UP000230423">
    <property type="component" value="Unassembled WGS sequence"/>
</dbReference>
<evidence type="ECO:0000256" key="1">
    <source>
        <dbReference type="SAM" id="MobiDB-lite"/>
    </source>
</evidence>
<dbReference type="InterPro" id="IPR045842">
    <property type="entry name" value="Fry_C"/>
</dbReference>